<dbReference type="PANTHER" id="PTHR30537">
    <property type="entry name" value="HTH-TYPE TRANSCRIPTIONAL REGULATOR"/>
    <property type="match status" value="1"/>
</dbReference>
<reference evidence="6 7" key="1">
    <citation type="submission" date="2020-08" db="EMBL/GenBank/DDBJ databases">
        <title>Above-ground endophytic microbial communities from plants in different locations in the United States.</title>
        <authorList>
            <person name="Frank C."/>
        </authorList>
    </citation>
    <scope>NUCLEOTIDE SEQUENCE [LARGE SCALE GENOMIC DNA]</scope>
    <source>
        <strain evidence="6 7">WP4_2_2</strain>
    </source>
</reference>
<dbReference type="GO" id="GO:0003700">
    <property type="term" value="F:DNA-binding transcription factor activity"/>
    <property type="evidence" value="ECO:0007669"/>
    <property type="project" value="InterPro"/>
</dbReference>
<accession>A0A7W9WUQ7</accession>
<dbReference type="InterPro" id="IPR058163">
    <property type="entry name" value="LysR-type_TF_proteobact-type"/>
</dbReference>
<evidence type="ECO:0000256" key="4">
    <source>
        <dbReference type="ARBA" id="ARBA00023163"/>
    </source>
</evidence>
<keyword evidence="7" id="KW-1185">Reference proteome</keyword>
<keyword evidence="4" id="KW-0804">Transcription</keyword>
<dbReference type="GO" id="GO:0003677">
    <property type="term" value="F:DNA binding"/>
    <property type="evidence" value="ECO:0007669"/>
    <property type="project" value="UniProtKB-KW"/>
</dbReference>
<dbReference type="InterPro" id="IPR036390">
    <property type="entry name" value="WH_DNA-bd_sf"/>
</dbReference>
<dbReference type="RefSeq" id="WP_183725959.1">
    <property type="nucleotide sequence ID" value="NZ_JACHBW010000011.1"/>
</dbReference>
<evidence type="ECO:0000259" key="5">
    <source>
        <dbReference type="PROSITE" id="PS50931"/>
    </source>
</evidence>
<organism evidence="6 7">
    <name type="scientific">Paraburkholderia bannensis</name>
    <dbReference type="NCBI Taxonomy" id="765414"/>
    <lineage>
        <taxon>Bacteria</taxon>
        <taxon>Pseudomonadati</taxon>
        <taxon>Pseudomonadota</taxon>
        <taxon>Betaproteobacteria</taxon>
        <taxon>Burkholderiales</taxon>
        <taxon>Burkholderiaceae</taxon>
        <taxon>Paraburkholderia</taxon>
    </lineage>
</organism>
<comment type="similarity">
    <text evidence="1">Belongs to the LysR transcriptional regulatory family.</text>
</comment>
<dbReference type="PANTHER" id="PTHR30537:SF5">
    <property type="entry name" value="HTH-TYPE TRANSCRIPTIONAL ACTIVATOR TTDR-RELATED"/>
    <property type="match status" value="1"/>
</dbReference>
<evidence type="ECO:0000256" key="3">
    <source>
        <dbReference type="ARBA" id="ARBA00023125"/>
    </source>
</evidence>
<sequence length="308" mass="34171">MDYFSAMRAFRYAAELGSFSQAAAKLGVKTSTVSRSVRDLEQDLAIALFNRSTRGLVLTEGGRVFYEQTLQVLQSLEEARAVTAALNSSPRGLLRVTMPTAFGRRHIIRHLPEFLERFPKIDVDAVMTDEVLKIIDSGIDLAIRIGALPDSQLMARRLAPHRRVVCASPRYVARTGTPSSPEDLSTHVTLRFPLAADDRWIFVDRTARAEASQLTVRLGGRIRADDTEALLDLAIAGCGAALLPTWAIGDAVRNGQLVRLLPEWEVQPTAATPAIWAVYPPKKTVSTKVRAFIDFYAELFSKEDYWDL</sequence>
<keyword evidence="2" id="KW-0805">Transcription regulation</keyword>
<dbReference type="InterPro" id="IPR000847">
    <property type="entry name" value="LysR_HTH_N"/>
</dbReference>
<protein>
    <submittedName>
        <fullName evidence="6">DNA-binding transcriptional LysR family regulator</fullName>
    </submittedName>
</protein>
<evidence type="ECO:0000256" key="2">
    <source>
        <dbReference type="ARBA" id="ARBA00023015"/>
    </source>
</evidence>
<dbReference type="PROSITE" id="PS50931">
    <property type="entry name" value="HTH_LYSR"/>
    <property type="match status" value="1"/>
</dbReference>
<dbReference type="Gene3D" id="1.10.10.10">
    <property type="entry name" value="Winged helix-like DNA-binding domain superfamily/Winged helix DNA-binding domain"/>
    <property type="match status" value="1"/>
</dbReference>
<dbReference type="Pfam" id="PF03466">
    <property type="entry name" value="LysR_substrate"/>
    <property type="match status" value="1"/>
</dbReference>
<dbReference type="SUPFAM" id="SSF46785">
    <property type="entry name" value="Winged helix' DNA-binding domain"/>
    <property type="match status" value="1"/>
</dbReference>
<dbReference type="SUPFAM" id="SSF53850">
    <property type="entry name" value="Periplasmic binding protein-like II"/>
    <property type="match status" value="1"/>
</dbReference>
<dbReference type="FunFam" id="1.10.10.10:FF:000001">
    <property type="entry name" value="LysR family transcriptional regulator"/>
    <property type="match status" value="1"/>
</dbReference>
<keyword evidence="3 6" id="KW-0238">DNA-binding</keyword>
<dbReference type="AlphaFoldDB" id="A0A7W9WUQ7"/>
<gene>
    <name evidence="6" type="ORF">F4827_003912</name>
</gene>
<dbReference type="Pfam" id="PF00126">
    <property type="entry name" value="HTH_1"/>
    <property type="match status" value="1"/>
</dbReference>
<name>A0A7W9WUQ7_9BURK</name>
<dbReference type="Proteomes" id="UP000571554">
    <property type="component" value="Unassembled WGS sequence"/>
</dbReference>
<dbReference type="EMBL" id="JACHBW010000011">
    <property type="protein sequence ID" value="MBB6104053.1"/>
    <property type="molecule type" value="Genomic_DNA"/>
</dbReference>
<proteinExistence type="inferred from homology"/>
<feature type="domain" description="HTH lysR-type" evidence="5">
    <location>
        <begin position="1"/>
        <end position="59"/>
    </location>
</feature>
<dbReference type="CDD" id="cd08422">
    <property type="entry name" value="PBP2_CrgA_like"/>
    <property type="match status" value="1"/>
</dbReference>
<dbReference type="InterPro" id="IPR036388">
    <property type="entry name" value="WH-like_DNA-bd_sf"/>
</dbReference>
<evidence type="ECO:0000313" key="6">
    <source>
        <dbReference type="EMBL" id="MBB6104053.1"/>
    </source>
</evidence>
<evidence type="ECO:0000313" key="7">
    <source>
        <dbReference type="Proteomes" id="UP000571554"/>
    </source>
</evidence>
<dbReference type="Gene3D" id="3.40.190.290">
    <property type="match status" value="1"/>
</dbReference>
<comment type="caution">
    <text evidence="6">The sequence shown here is derived from an EMBL/GenBank/DDBJ whole genome shotgun (WGS) entry which is preliminary data.</text>
</comment>
<dbReference type="InterPro" id="IPR005119">
    <property type="entry name" value="LysR_subst-bd"/>
</dbReference>
<evidence type="ECO:0000256" key="1">
    <source>
        <dbReference type="ARBA" id="ARBA00009437"/>
    </source>
</evidence>